<accession>A0A8H7RYL9</accession>
<dbReference type="Proteomes" id="UP000646827">
    <property type="component" value="Unassembled WGS sequence"/>
</dbReference>
<dbReference type="InterPro" id="IPR058533">
    <property type="entry name" value="Cation_efflux_TM"/>
</dbReference>
<dbReference type="InterPro" id="IPR002524">
    <property type="entry name" value="Cation_efflux"/>
</dbReference>
<evidence type="ECO:0000256" key="4">
    <source>
        <dbReference type="ARBA" id="ARBA00022989"/>
    </source>
</evidence>
<evidence type="ECO:0000256" key="8">
    <source>
        <dbReference type="SAM" id="Phobius"/>
    </source>
</evidence>
<feature type="compositionally biased region" description="Low complexity" evidence="7">
    <location>
        <begin position="31"/>
        <end position="43"/>
    </location>
</feature>
<keyword evidence="4 8" id="KW-1133">Transmembrane helix</keyword>
<keyword evidence="6 8" id="KW-0472">Membrane</keyword>
<feature type="transmembrane region" description="Helical" evidence="8">
    <location>
        <begin position="268"/>
        <end position="286"/>
    </location>
</feature>
<feature type="domain" description="Cation efflux protein cytoplasmic" evidence="10">
    <location>
        <begin position="299"/>
        <end position="372"/>
    </location>
</feature>
<protein>
    <recommendedName>
        <fullName evidence="13">Cation efflux protein cytoplasmic domain-containing protein</fullName>
    </recommendedName>
</protein>
<dbReference type="SUPFAM" id="SSF161111">
    <property type="entry name" value="Cation efflux protein transmembrane domain-like"/>
    <property type="match status" value="1"/>
</dbReference>
<evidence type="ECO:0000256" key="2">
    <source>
        <dbReference type="ARBA" id="ARBA00022448"/>
    </source>
</evidence>
<keyword evidence="3 8" id="KW-0812">Transmembrane</keyword>
<gene>
    <name evidence="11" type="ORF">INT45_008889</name>
</gene>
<dbReference type="Gene3D" id="3.30.70.1350">
    <property type="entry name" value="Cation efflux protein, cytoplasmic domain"/>
    <property type="match status" value="1"/>
</dbReference>
<reference evidence="11 12" key="1">
    <citation type="submission" date="2020-12" db="EMBL/GenBank/DDBJ databases">
        <title>Metabolic potential, ecology and presence of endohyphal bacteria is reflected in genomic diversity of Mucoromycotina.</title>
        <authorList>
            <person name="Muszewska A."/>
            <person name="Okrasinska A."/>
            <person name="Steczkiewicz K."/>
            <person name="Drgas O."/>
            <person name="Orlowska M."/>
            <person name="Perlinska-Lenart U."/>
            <person name="Aleksandrzak-Piekarczyk T."/>
            <person name="Szatraj K."/>
            <person name="Zielenkiewicz U."/>
            <person name="Pilsyk S."/>
            <person name="Malc E."/>
            <person name="Mieczkowski P."/>
            <person name="Kruszewska J.S."/>
            <person name="Biernat P."/>
            <person name="Pawlowska J."/>
        </authorList>
    </citation>
    <scope>NUCLEOTIDE SEQUENCE [LARGE SCALE GENOMIC DNA]</scope>
    <source>
        <strain evidence="11 12">CBS 142.35</strain>
    </source>
</reference>
<dbReference type="GO" id="GO:0012505">
    <property type="term" value="C:endomembrane system"/>
    <property type="evidence" value="ECO:0007669"/>
    <property type="project" value="UniProtKB-SubCell"/>
</dbReference>
<dbReference type="Gene3D" id="1.20.1510.10">
    <property type="entry name" value="Cation efflux protein transmembrane domain"/>
    <property type="match status" value="1"/>
</dbReference>
<dbReference type="GO" id="GO:0016020">
    <property type="term" value="C:membrane"/>
    <property type="evidence" value="ECO:0007669"/>
    <property type="project" value="InterPro"/>
</dbReference>
<dbReference type="GO" id="GO:0008324">
    <property type="term" value="F:monoatomic cation transmembrane transporter activity"/>
    <property type="evidence" value="ECO:0007669"/>
    <property type="project" value="InterPro"/>
</dbReference>
<organism evidence="11 12">
    <name type="scientific">Circinella minor</name>
    <dbReference type="NCBI Taxonomy" id="1195481"/>
    <lineage>
        <taxon>Eukaryota</taxon>
        <taxon>Fungi</taxon>
        <taxon>Fungi incertae sedis</taxon>
        <taxon>Mucoromycota</taxon>
        <taxon>Mucoromycotina</taxon>
        <taxon>Mucoromycetes</taxon>
        <taxon>Mucorales</taxon>
        <taxon>Lichtheimiaceae</taxon>
        <taxon>Circinella</taxon>
    </lineage>
</organism>
<evidence type="ECO:0000256" key="1">
    <source>
        <dbReference type="ARBA" id="ARBA00004127"/>
    </source>
</evidence>
<comment type="caution">
    <text evidence="11">The sequence shown here is derived from an EMBL/GenBank/DDBJ whole genome shotgun (WGS) entry which is preliminary data.</text>
</comment>
<keyword evidence="2" id="KW-0813">Transport</keyword>
<evidence type="ECO:0008006" key="13">
    <source>
        <dbReference type="Google" id="ProtNLM"/>
    </source>
</evidence>
<dbReference type="Pfam" id="PF01545">
    <property type="entry name" value="Cation_efflux"/>
    <property type="match status" value="1"/>
</dbReference>
<dbReference type="SUPFAM" id="SSF160240">
    <property type="entry name" value="Cation efflux protein cytoplasmic domain-like"/>
    <property type="match status" value="1"/>
</dbReference>
<dbReference type="PANTHER" id="PTHR43840">
    <property type="entry name" value="MITOCHONDRIAL METAL TRANSPORTER 1-RELATED"/>
    <property type="match status" value="1"/>
</dbReference>
<keyword evidence="5" id="KW-0406">Ion transport</keyword>
<dbReference type="GO" id="GO:0030003">
    <property type="term" value="P:intracellular monoatomic cation homeostasis"/>
    <property type="evidence" value="ECO:0007669"/>
    <property type="project" value="UniProtKB-ARBA"/>
</dbReference>
<evidence type="ECO:0000259" key="10">
    <source>
        <dbReference type="Pfam" id="PF16916"/>
    </source>
</evidence>
<proteinExistence type="predicted"/>
<dbReference type="PANTHER" id="PTHR43840:SF13">
    <property type="entry name" value="CATION EFFLUX PROTEIN CYTOPLASMIC DOMAIN-CONTAINING PROTEIN"/>
    <property type="match status" value="1"/>
</dbReference>
<name>A0A8H7RYL9_9FUNG</name>
<dbReference type="InterPro" id="IPR027470">
    <property type="entry name" value="Cation_efflux_CTD"/>
</dbReference>
<evidence type="ECO:0000256" key="3">
    <source>
        <dbReference type="ARBA" id="ARBA00022692"/>
    </source>
</evidence>
<sequence length="385" mass="42644">MTTTSTQTIELRETSISLNGDNNGLQHRNPISIGSSSIGTISTDMERGPDQRLIDPLRLRSAKKSEKDIKQMQTTRKVRKFYRKQNDLIDHILGPLNPINEDEEQRQMLKVKIAVYGSGIANIILFVLQLIAAISSESLAIFATMADAFMDLLSSIVMMWAARQVSKPNLTKYPAGKDRMETAAIMIEAAQKLAEPQSITPNMTTVAIGCVATAIGVKFCLYLYCVSLSQYSSAKVFAQDHRNDLLVNGLGIVTGILGSRLAGWVDAAGSIIIALIILQSWSFTLFEHTKLIVGKSADNDFLKRATYIALTHPGVHQVDTCRAYYAGNNLFVEVDIVLPPDTQLRDSHDIGESLQIKLESLPQVERAFVHVDYETSHRPEHQKSK</sequence>
<keyword evidence="12" id="KW-1185">Reference proteome</keyword>
<feature type="domain" description="Cation efflux protein transmembrane" evidence="9">
    <location>
        <begin position="119"/>
        <end position="187"/>
    </location>
</feature>
<comment type="subcellular location">
    <subcellularLocation>
        <location evidence="1">Endomembrane system</location>
        <topology evidence="1">Multi-pass membrane protein</topology>
    </subcellularLocation>
</comment>
<dbReference type="OrthoDB" id="78296at2759"/>
<dbReference type="InterPro" id="IPR050291">
    <property type="entry name" value="CDF_Transporter"/>
</dbReference>
<dbReference type="Pfam" id="PF16916">
    <property type="entry name" value="ZT_dimer"/>
    <property type="match status" value="1"/>
</dbReference>
<dbReference type="NCBIfam" id="TIGR01297">
    <property type="entry name" value="CDF"/>
    <property type="match status" value="1"/>
</dbReference>
<feature type="transmembrane region" description="Helical" evidence="8">
    <location>
        <begin position="140"/>
        <end position="162"/>
    </location>
</feature>
<feature type="region of interest" description="Disordered" evidence="7">
    <location>
        <begin position="20"/>
        <end position="47"/>
    </location>
</feature>
<dbReference type="FunFam" id="3.30.70.1350:FF:000001">
    <property type="entry name" value="Metal tolerance protein 11"/>
    <property type="match status" value="1"/>
</dbReference>
<evidence type="ECO:0000259" key="9">
    <source>
        <dbReference type="Pfam" id="PF01545"/>
    </source>
</evidence>
<evidence type="ECO:0000256" key="5">
    <source>
        <dbReference type="ARBA" id="ARBA00023065"/>
    </source>
</evidence>
<dbReference type="GO" id="GO:0098771">
    <property type="term" value="P:inorganic ion homeostasis"/>
    <property type="evidence" value="ECO:0007669"/>
    <property type="project" value="UniProtKB-ARBA"/>
</dbReference>
<dbReference type="InterPro" id="IPR036837">
    <property type="entry name" value="Cation_efflux_CTD_sf"/>
</dbReference>
<dbReference type="InterPro" id="IPR027469">
    <property type="entry name" value="Cation_efflux_TMD_sf"/>
</dbReference>
<dbReference type="AlphaFoldDB" id="A0A8H7RYL9"/>
<evidence type="ECO:0000313" key="12">
    <source>
        <dbReference type="Proteomes" id="UP000646827"/>
    </source>
</evidence>
<feature type="transmembrane region" description="Helical" evidence="8">
    <location>
        <begin position="113"/>
        <end position="134"/>
    </location>
</feature>
<evidence type="ECO:0000313" key="11">
    <source>
        <dbReference type="EMBL" id="KAG2219045.1"/>
    </source>
</evidence>
<dbReference type="EMBL" id="JAEPRB010000197">
    <property type="protein sequence ID" value="KAG2219045.1"/>
    <property type="molecule type" value="Genomic_DNA"/>
</dbReference>
<evidence type="ECO:0000256" key="6">
    <source>
        <dbReference type="ARBA" id="ARBA00023136"/>
    </source>
</evidence>
<evidence type="ECO:0000256" key="7">
    <source>
        <dbReference type="SAM" id="MobiDB-lite"/>
    </source>
</evidence>